<dbReference type="SUPFAM" id="SSF54534">
    <property type="entry name" value="FKBP-like"/>
    <property type="match status" value="1"/>
</dbReference>
<dbReference type="PROSITE" id="PS50198">
    <property type="entry name" value="PPIC_PPIASE_2"/>
    <property type="match status" value="1"/>
</dbReference>
<keyword evidence="1" id="KW-0732">Signal</keyword>
<dbReference type="InterPro" id="IPR027304">
    <property type="entry name" value="Trigger_fact/SurA_dom_sf"/>
</dbReference>
<dbReference type="PROSITE" id="PS01096">
    <property type="entry name" value="PPIC_PPIASE_1"/>
    <property type="match status" value="1"/>
</dbReference>
<sequence length="337" mass="38634">MRKNKIFIILISAVLTSVLFSAIIKNANAVIIDQVIAVVNKTPITLYDFAKFDRPAFEQYEQMQNEASQGIFTQEDTAVMSKTKAVLNALINKMLIRHEEEKAAIYIAPKQLKAYVRAVALANNFTVKQFFKFLAKKGISKKAYLKQVKNHFMEVELLRKVFGNKMVITKNQLIEYYRKNIEEFRGEPQVDLKLIFLAVPQNANKKTKEEIYKRISAIRENAISGTKSFSGLAREYSEDPSEKNGGRIGYVYKNKLSPNFSDIAFRLHVGQISPVIRTKFGYAVLKSVGKKMGAFRTFKQVKPEIFSILEKHRTNKYLRKILKKARKNSYVKILIAA</sequence>
<organism evidence="4 5">
    <name type="scientific">Candidatus Acidulodesulfobacterium acidiphilum</name>
    <dbReference type="NCBI Taxonomy" id="2597224"/>
    <lineage>
        <taxon>Bacteria</taxon>
        <taxon>Deltaproteobacteria</taxon>
        <taxon>Candidatus Acidulodesulfobacterales</taxon>
        <taxon>Candidatus Acidulodesulfobacterium</taxon>
    </lineage>
</organism>
<keyword evidence="2" id="KW-0697">Rotamase</keyword>
<evidence type="ECO:0000256" key="1">
    <source>
        <dbReference type="ARBA" id="ARBA00022729"/>
    </source>
</evidence>
<dbReference type="InterPro" id="IPR046357">
    <property type="entry name" value="PPIase_dom_sf"/>
</dbReference>
<reference evidence="4 5" key="1">
    <citation type="submission" date="2019-01" db="EMBL/GenBank/DDBJ databases">
        <title>Insights into ecological role of a new deltaproteobacterial order Candidatus Sinidesulfobacterales (Sva0485) by metagenomics and metatranscriptomics.</title>
        <authorList>
            <person name="Tan S."/>
            <person name="Liu J."/>
            <person name="Fang Y."/>
            <person name="Hedlund B."/>
            <person name="Lian Z.-H."/>
            <person name="Huang L.-Y."/>
            <person name="Li J.-T."/>
            <person name="Huang L.-N."/>
            <person name="Li W.-J."/>
            <person name="Jiang H.-C."/>
            <person name="Dong H.-L."/>
            <person name="Shu W.-S."/>
        </authorList>
    </citation>
    <scope>NUCLEOTIDE SEQUENCE [LARGE SCALE GENOMIC DNA]</scope>
    <source>
        <strain evidence="4">AP4</strain>
    </source>
</reference>
<accession>A0A520XEL3</accession>
<proteinExistence type="predicted"/>
<evidence type="ECO:0000259" key="3">
    <source>
        <dbReference type="PROSITE" id="PS50198"/>
    </source>
</evidence>
<evidence type="ECO:0000313" key="5">
    <source>
        <dbReference type="Proteomes" id="UP000322454"/>
    </source>
</evidence>
<evidence type="ECO:0000313" key="4">
    <source>
        <dbReference type="EMBL" id="RZV39637.1"/>
    </source>
</evidence>
<dbReference type="PANTHER" id="PTHR47637">
    <property type="entry name" value="CHAPERONE SURA"/>
    <property type="match status" value="1"/>
</dbReference>
<dbReference type="Gene3D" id="1.10.4030.10">
    <property type="entry name" value="Porin chaperone SurA, peptide-binding domain"/>
    <property type="match status" value="1"/>
</dbReference>
<protein>
    <recommendedName>
        <fullName evidence="3">PpiC domain-containing protein</fullName>
    </recommendedName>
</protein>
<name>A0A520XEL3_9DELT</name>
<dbReference type="InterPro" id="IPR023058">
    <property type="entry name" value="PPIase_PpiC_CS"/>
</dbReference>
<dbReference type="Gene3D" id="3.10.50.40">
    <property type="match status" value="1"/>
</dbReference>
<comment type="caution">
    <text evidence="4">The sequence shown here is derived from an EMBL/GenBank/DDBJ whole genome shotgun (WGS) entry which is preliminary data.</text>
</comment>
<dbReference type="Proteomes" id="UP000322454">
    <property type="component" value="Unassembled WGS sequence"/>
</dbReference>
<gene>
    <name evidence="4" type="ORF">EVJ48_03775</name>
</gene>
<dbReference type="InterPro" id="IPR000297">
    <property type="entry name" value="PPIase_PpiC"/>
</dbReference>
<dbReference type="GO" id="GO:0003755">
    <property type="term" value="F:peptidyl-prolyl cis-trans isomerase activity"/>
    <property type="evidence" value="ECO:0007669"/>
    <property type="project" value="UniProtKB-KW"/>
</dbReference>
<dbReference type="SUPFAM" id="SSF109998">
    <property type="entry name" value="Triger factor/SurA peptide-binding domain-like"/>
    <property type="match status" value="1"/>
</dbReference>
<dbReference type="EMBL" id="SHMQ01000007">
    <property type="protein sequence ID" value="RZV39637.1"/>
    <property type="molecule type" value="Genomic_DNA"/>
</dbReference>
<evidence type="ECO:0000256" key="2">
    <source>
        <dbReference type="PROSITE-ProRule" id="PRU00278"/>
    </source>
</evidence>
<dbReference type="Pfam" id="PF00639">
    <property type="entry name" value="Rotamase"/>
    <property type="match status" value="1"/>
</dbReference>
<dbReference type="Pfam" id="PF13624">
    <property type="entry name" value="SurA_N_3"/>
    <property type="match status" value="1"/>
</dbReference>
<keyword evidence="2" id="KW-0413">Isomerase</keyword>
<dbReference type="PANTHER" id="PTHR47637:SF1">
    <property type="entry name" value="CHAPERONE SURA"/>
    <property type="match status" value="1"/>
</dbReference>
<dbReference type="AlphaFoldDB" id="A0A520XEL3"/>
<feature type="domain" description="PpiC" evidence="3">
    <location>
        <begin position="187"/>
        <end position="289"/>
    </location>
</feature>
<dbReference type="InterPro" id="IPR050280">
    <property type="entry name" value="OMP_Chaperone_SurA"/>
</dbReference>